<feature type="region of interest" description="Disordered" evidence="3">
    <location>
        <begin position="746"/>
        <end position="805"/>
    </location>
</feature>
<evidence type="ECO:0000259" key="4">
    <source>
        <dbReference type="Pfam" id="PF03828"/>
    </source>
</evidence>
<dbReference type="EMBL" id="BEYU01000035">
    <property type="protein sequence ID" value="GBG27748.1"/>
    <property type="molecule type" value="Genomic_DNA"/>
</dbReference>
<comment type="caution">
    <text evidence="6">The sequence shown here is derived from an EMBL/GenBank/DDBJ whole genome shotgun (WGS) entry which is preliminary data.</text>
</comment>
<feature type="compositionally biased region" description="Polar residues" evidence="3">
    <location>
        <begin position="1105"/>
        <end position="1121"/>
    </location>
</feature>
<feature type="compositionally biased region" description="Low complexity" evidence="3">
    <location>
        <begin position="1225"/>
        <end position="1240"/>
    </location>
</feature>
<evidence type="ECO:0000313" key="6">
    <source>
        <dbReference type="EMBL" id="GBG27748.1"/>
    </source>
</evidence>
<accession>A0A2R5GDF7</accession>
<dbReference type="OrthoDB" id="273917at2759"/>
<dbReference type="GO" id="GO:0043634">
    <property type="term" value="P:polyadenylation-dependent ncRNA catabolic process"/>
    <property type="evidence" value="ECO:0007669"/>
    <property type="project" value="TreeGrafter"/>
</dbReference>
<sequence>MGAANSDASAGDEEIGEAGRRARAWFTGLKVEERLAVLAISDEISVKTLCDMLQMIKDRTWESGARAFDLESPLVLRGELRRRPNTASFSLLISRKQIDFVFRRTRMISNRWECFVPLLSPVELDAYVASEELLESFRLVGTDRIEFCNASLVRDPQAFFALLQRVSLGAFLCTESIPKVAQTKQLDYVEQADWLARAGWIPAGAYLASRIEMQIWHAFATRRIARVRWKDQTSQSAHAHTQEAWSWFQMLPSERQSAVLWSNGASGIALCKAWKRLQIKYVCARTEIDLRGIGAHAMHLSKFASSAYGDLAFDIADALLIAHRAPPEGHSAFRRVIEPLAAFAQANFEPREPGLFALGSLRSELLSILQTAVSTASQHRRQRQVRRQRRSAEHQNHGLGRDQNTYNLGASAHNHIASIWGTSDVDVPLFAWSNPMASHTSVDDERSFIANLLGDLDERTSDRATQTASHREEANFHFEDSHLDNSRLRHSNLWAGAVDAGVTLESDDDGQHSSRAIARHGEADKKDQLLLTMETSISASSIMVTRMKIQMTLDRQGPSLMMVLGETMGYGPRRLTLRRMLRLHHEKTYTDDAAKRQTRFMRSDSSQSAISLGSTLNDEAVADQACESCLAKDREIASYQRADAEWRRSIEAKLDHITSVLDAVLAVKSSLSQIEAPLADFYLPHQQQQQQQQQEGSHFAPGPMLDAVSSQYAMYYNTNAAGVLFTDPWFYPFPMDAVHGPMVHRRRPSTLQEQLQQEIQDQEEQQQQEQQQRQMVDPAPPPPTHLRHHHHQQAQQAQAQSAGSTQMFRTSSAGAFWQGAPPTSMEGIHRLDLEIAGFVEACQTHRKQRLSAEGVIVERVTGVVRHLWPRATVKKYGSCASGLSLPDGDLDLVICLPKVMQDDIADEPGPLEGRNAIKMSWQQNLAEALRFAEWIDGDTVKTILTPVPIIKLTTLAPARVQLDISFQTDQHNGLATVKLVATLRKQHLALTPLLLILKKFLADRGLGYGYAGGLSSYGLLLLVVVYLQNGNPALATPAPRQNGTRIRSSSHGQFSHHAYPTTVNAHLGHLLLGFLNFYGRHFDAAAMGVSLAKGIFPRKSENYFTSASSDTESLPGRTSSFHLRERLGAPTSSQTRSSVQADASSFDSHRFDPVFIDDPLSPGNNVGRNCFRIASIQRAFMDASDVLRRALFGHAGQPTASPLLQKIVRWPSSSALSPRPKTGQPAAAASAPASAAVASS</sequence>
<feature type="domain" description="Poly(A) RNA polymerase mitochondrial-like central palm" evidence="5">
    <location>
        <begin position="836"/>
        <end position="979"/>
    </location>
</feature>
<keyword evidence="1" id="KW-0479">Metal-binding</keyword>
<dbReference type="InterPro" id="IPR002058">
    <property type="entry name" value="PAP_assoc"/>
</dbReference>
<dbReference type="Pfam" id="PF22600">
    <property type="entry name" value="MTPAP-like_central"/>
    <property type="match status" value="1"/>
</dbReference>
<dbReference type="SUPFAM" id="SSF81301">
    <property type="entry name" value="Nucleotidyltransferase"/>
    <property type="match status" value="1"/>
</dbReference>
<dbReference type="Pfam" id="PF03828">
    <property type="entry name" value="PAP_assoc"/>
    <property type="match status" value="1"/>
</dbReference>
<evidence type="ECO:0000256" key="3">
    <source>
        <dbReference type="SAM" id="MobiDB-lite"/>
    </source>
</evidence>
<dbReference type="AlphaFoldDB" id="A0A2R5GDF7"/>
<protein>
    <submittedName>
        <fullName evidence="6">Uncharacterized protein</fullName>
    </submittedName>
</protein>
<dbReference type="InterPro" id="IPR045862">
    <property type="entry name" value="Trf4-like"/>
</dbReference>
<dbReference type="GO" id="GO:0031499">
    <property type="term" value="C:TRAMP complex"/>
    <property type="evidence" value="ECO:0007669"/>
    <property type="project" value="TreeGrafter"/>
</dbReference>
<evidence type="ECO:0000313" key="7">
    <source>
        <dbReference type="Proteomes" id="UP000241890"/>
    </source>
</evidence>
<dbReference type="InParanoid" id="A0A2R5GDF7"/>
<evidence type="ECO:0000256" key="2">
    <source>
        <dbReference type="ARBA" id="ARBA00022842"/>
    </source>
</evidence>
<proteinExistence type="predicted"/>
<keyword evidence="7" id="KW-1185">Reference proteome</keyword>
<dbReference type="InterPro" id="IPR043519">
    <property type="entry name" value="NT_sf"/>
</dbReference>
<dbReference type="CDD" id="cd05402">
    <property type="entry name" value="NT_PAP_TUTase"/>
    <property type="match status" value="1"/>
</dbReference>
<gene>
    <name evidence="6" type="ORF">FCC1311_039712</name>
</gene>
<dbReference type="PANTHER" id="PTHR23092">
    <property type="entry name" value="POLY(A) RNA POLYMERASE"/>
    <property type="match status" value="1"/>
</dbReference>
<feature type="compositionally biased region" description="Low complexity" evidence="3">
    <location>
        <begin position="793"/>
        <end position="802"/>
    </location>
</feature>
<name>A0A2R5GDF7_9STRA</name>
<dbReference type="GO" id="GO:0005730">
    <property type="term" value="C:nucleolus"/>
    <property type="evidence" value="ECO:0007669"/>
    <property type="project" value="TreeGrafter"/>
</dbReference>
<dbReference type="GO" id="GO:0031123">
    <property type="term" value="P:RNA 3'-end processing"/>
    <property type="evidence" value="ECO:0007669"/>
    <property type="project" value="TreeGrafter"/>
</dbReference>
<dbReference type="GO" id="GO:0003729">
    <property type="term" value="F:mRNA binding"/>
    <property type="evidence" value="ECO:0007669"/>
    <property type="project" value="TreeGrafter"/>
</dbReference>
<dbReference type="Gene3D" id="1.10.1410.10">
    <property type="match status" value="1"/>
</dbReference>
<feature type="compositionally biased region" description="Polar residues" evidence="3">
    <location>
        <begin position="1130"/>
        <end position="1144"/>
    </location>
</feature>
<evidence type="ECO:0000256" key="1">
    <source>
        <dbReference type="ARBA" id="ARBA00022723"/>
    </source>
</evidence>
<dbReference type="GO" id="GO:0046872">
    <property type="term" value="F:metal ion binding"/>
    <property type="evidence" value="ECO:0007669"/>
    <property type="project" value="UniProtKB-KW"/>
</dbReference>
<reference evidence="6 7" key="1">
    <citation type="submission" date="2017-12" db="EMBL/GenBank/DDBJ databases">
        <title>Sequencing, de novo assembly and annotation of complete genome of a new Thraustochytrid species, strain FCC1311.</title>
        <authorList>
            <person name="Sedici K."/>
            <person name="Godart F."/>
            <person name="Aiese Cigliano R."/>
            <person name="Sanseverino W."/>
            <person name="Barakat M."/>
            <person name="Ortet P."/>
            <person name="Marechal E."/>
            <person name="Cagnac O."/>
            <person name="Amato A."/>
        </authorList>
    </citation>
    <scope>NUCLEOTIDE SEQUENCE [LARGE SCALE GENOMIC DNA]</scope>
</reference>
<dbReference type="Proteomes" id="UP000241890">
    <property type="component" value="Unassembled WGS sequence"/>
</dbReference>
<feature type="region of interest" description="Disordered" evidence="3">
    <location>
        <begin position="1213"/>
        <end position="1240"/>
    </location>
</feature>
<feature type="compositionally biased region" description="Basic residues" evidence="3">
    <location>
        <begin position="378"/>
        <end position="389"/>
    </location>
</feature>
<dbReference type="Gene3D" id="3.30.460.10">
    <property type="entry name" value="Beta Polymerase, domain 2"/>
    <property type="match status" value="1"/>
</dbReference>
<feature type="region of interest" description="Disordered" evidence="3">
    <location>
        <begin position="1105"/>
        <end position="1144"/>
    </location>
</feature>
<evidence type="ECO:0000259" key="5">
    <source>
        <dbReference type="Pfam" id="PF22600"/>
    </source>
</evidence>
<keyword evidence="2" id="KW-0460">Magnesium</keyword>
<dbReference type="SUPFAM" id="SSF81631">
    <property type="entry name" value="PAP/OAS1 substrate-binding domain"/>
    <property type="match status" value="1"/>
</dbReference>
<dbReference type="GO" id="GO:1990817">
    <property type="term" value="F:poly(A) RNA polymerase activity"/>
    <property type="evidence" value="ECO:0007669"/>
    <property type="project" value="InterPro"/>
</dbReference>
<feature type="compositionally biased region" description="Basic and acidic residues" evidence="3">
    <location>
        <begin position="390"/>
        <end position="400"/>
    </location>
</feature>
<feature type="region of interest" description="Disordered" evidence="3">
    <location>
        <begin position="377"/>
        <end position="406"/>
    </location>
</feature>
<feature type="domain" description="PAP-associated" evidence="4">
    <location>
        <begin position="1066"/>
        <end position="1102"/>
    </location>
</feature>
<organism evidence="6 7">
    <name type="scientific">Hondaea fermentalgiana</name>
    <dbReference type="NCBI Taxonomy" id="2315210"/>
    <lineage>
        <taxon>Eukaryota</taxon>
        <taxon>Sar</taxon>
        <taxon>Stramenopiles</taxon>
        <taxon>Bigyra</taxon>
        <taxon>Labyrinthulomycetes</taxon>
        <taxon>Thraustochytrida</taxon>
        <taxon>Thraustochytriidae</taxon>
        <taxon>Hondaea</taxon>
    </lineage>
</organism>
<dbReference type="InterPro" id="IPR054708">
    <property type="entry name" value="MTPAP-like_central"/>
</dbReference>
<dbReference type="PANTHER" id="PTHR23092:SF48">
    <property type="entry name" value="NUCLEOTIDYLTRANSFERASE FAMILY PROTEIN"/>
    <property type="match status" value="1"/>
</dbReference>